<organism evidence="1">
    <name type="scientific">Tupanvirus deep ocean</name>
    <dbReference type="NCBI Taxonomy" id="2126984"/>
    <lineage>
        <taxon>Viruses</taxon>
        <taxon>Varidnaviria</taxon>
        <taxon>Bamfordvirae</taxon>
        <taxon>Nucleocytoviricota</taxon>
        <taxon>Megaviricetes</taxon>
        <taxon>Imitervirales</taxon>
        <taxon>Mimiviridae</taxon>
        <taxon>Megamimivirinae</taxon>
        <taxon>Tupanvirus</taxon>
        <taxon>Tupanvirus altamarinense</taxon>
    </lineage>
</organism>
<reference evidence="1" key="2">
    <citation type="journal article" date="2018" name="Nat. Commun.">
        <title>Tailed giant Tupanvirus possesses the most complete translational apparatus of the known virosphere.</title>
        <authorList>
            <person name="Abrahao J."/>
            <person name="Silva L."/>
            <person name="Silva L.S."/>
            <person name="Khalil J.Y.B."/>
            <person name="Rodrigues R."/>
            <person name="Arantes T."/>
            <person name="Assis F."/>
            <person name="Boratto P."/>
            <person name="Andrade M."/>
            <person name="Kroon E.G."/>
            <person name="Ribeiro B."/>
            <person name="Bergier I."/>
            <person name="Seligmann H."/>
            <person name="Ghigo E."/>
            <person name="Colson P."/>
            <person name="Levasseur A."/>
            <person name="Kroemer G."/>
            <person name="Raoult D."/>
            <person name="La Scola B."/>
        </authorList>
    </citation>
    <scope>NUCLEOTIDE SEQUENCE [LARGE SCALE GENOMIC DNA]</scope>
    <source>
        <strain evidence="1">Deep ocean</strain>
    </source>
</reference>
<proteinExistence type="predicted"/>
<dbReference type="Gene3D" id="3.10.20.90">
    <property type="entry name" value="Phosphatidylinositol 3-kinase Catalytic Subunit, Chain A, domain 1"/>
    <property type="match status" value="1"/>
</dbReference>
<dbReference type="CDD" id="cd17039">
    <property type="entry name" value="Ubl_ubiquitin_like"/>
    <property type="match status" value="1"/>
</dbReference>
<dbReference type="EMBL" id="MF405918">
    <property type="protein sequence ID" value="QKU34631.1"/>
    <property type="molecule type" value="Genomic_DNA"/>
</dbReference>
<accession>A0A6N1NZR6</accession>
<dbReference type="InterPro" id="IPR029071">
    <property type="entry name" value="Ubiquitin-like_domsf"/>
</dbReference>
<dbReference type="SUPFAM" id="SSF54236">
    <property type="entry name" value="Ubiquitin-like"/>
    <property type="match status" value="1"/>
</dbReference>
<protein>
    <submittedName>
        <fullName evidence="1">Putative ORFan</fullName>
    </submittedName>
</protein>
<sequence>MDAIFEFEEDLLNSKNDSNQNHYIPIVDEKKCTNEFDLHISHMHNNTQQSFINLSNMDSEILISDVKFLVSFFSKGKIPVRNQILTYCEETLMDDKTLGFYKITALSSVCLEFSA</sequence>
<dbReference type="RefSeq" id="YP_010781269.1">
    <property type="nucleotide sequence ID" value="NC_075038.1"/>
</dbReference>
<dbReference type="KEGG" id="vg:80517960"/>
<reference evidence="1" key="1">
    <citation type="submission" date="2017-06" db="EMBL/GenBank/DDBJ databases">
        <authorList>
            <person name="Assis F.L."/>
            <person name="Abrahao J.S."/>
            <person name="Silva L."/>
            <person name="Khalil J.B."/>
            <person name="Rodrigues R."/>
            <person name="Silva L.S."/>
            <person name="Boratto P."/>
            <person name="Andrade M."/>
            <person name="Kroon E.G."/>
            <person name="Ribeiro B."/>
            <person name="Bergier I."/>
            <person name="Seligmann H."/>
            <person name="Ghigo E."/>
            <person name="Colson P."/>
            <person name="Levasseur A."/>
            <person name="Raoult D."/>
            <person name="Scola B.L."/>
        </authorList>
    </citation>
    <scope>NUCLEOTIDE SEQUENCE</scope>
    <source>
        <strain evidence="1">Deep ocean</strain>
    </source>
</reference>
<dbReference type="GeneID" id="80517960"/>
<evidence type="ECO:0000313" key="1">
    <source>
        <dbReference type="EMBL" id="QKU34631.1"/>
    </source>
</evidence>
<name>A0A6N1NZR6_9VIRU</name>